<accession>A0A228HTX5</accession>
<dbReference type="AlphaFoldDB" id="A0A228HTX5"/>
<name>A0A228HTX5_9BURK</name>
<evidence type="ECO:0000313" key="2">
    <source>
        <dbReference type="Proteomes" id="UP000214600"/>
    </source>
</evidence>
<reference evidence="2" key="1">
    <citation type="submission" date="2017-06" db="EMBL/GenBank/DDBJ databases">
        <authorList>
            <person name="LiPuma J."/>
            <person name="Spilker T."/>
        </authorList>
    </citation>
    <scope>NUCLEOTIDE SEQUENCE [LARGE SCALE GENOMIC DNA]</scope>
    <source>
        <strain evidence="2">AU17325</strain>
    </source>
</reference>
<comment type="caution">
    <text evidence="1">The sequence shown here is derived from an EMBL/GenBank/DDBJ whole genome shotgun (WGS) entry which is preliminary data.</text>
</comment>
<organism evidence="1 2">
    <name type="scientific">Burkholderia aenigmatica</name>
    <dbReference type="NCBI Taxonomy" id="2015348"/>
    <lineage>
        <taxon>Bacteria</taxon>
        <taxon>Pseudomonadati</taxon>
        <taxon>Pseudomonadota</taxon>
        <taxon>Betaproteobacteria</taxon>
        <taxon>Burkholderiales</taxon>
        <taxon>Burkholderiaceae</taxon>
        <taxon>Burkholderia</taxon>
        <taxon>Burkholderia cepacia complex</taxon>
    </lineage>
</organism>
<dbReference type="Proteomes" id="UP000214600">
    <property type="component" value="Unassembled WGS sequence"/>
</dbReference>
<proteinExistence type="predicted"/>
<reference evidence="1 2" key="2">
    <citation type="submission" date="2017-08" db="EMBL/GenBank/DDBJ databases">
        <title>WGS of novel Burkholderia cepaca complex species.</title>
        <authorList>
            <person name="Lipuma J."/>
            <person name="Spilker T."/>
        </authorList>
    </citation>
    <scope>NUCLEOTIDE SEQUENCE [LARGE SCALE GENOMIC DNA]</scope>
    <source>
        <strain evidence="1 2">AU17325</strain>
    </source>
</reference>
<dbReference type="EMBL" id="NKFA01000032">
    <property type="protein sequence ID" value="OXI33634.1"/>
    <property type="molecule type" value="Genomic_DNA"/>
</dbReference>
<evidence type="ECO:0000313" key="1">
    <source>
        <dbReference type="EMBL" id="OXI33634.1"/>
    </source>
</evidence>
<protein>
    <submittedName>
        <fullName evidence="1">Uncharacterized protein</fullName>
    </submittedName>
</protein>
<sequence>MTDAMRETDYGRVLIACIPARQPDKPAGRNDRFLPRAIDGGRRPLFLAVQSESSSEVSHTRFEGGL</sequence>
<gene>
    <name evidence="1" type="ORF">CFB84_38580</name>
</gene>